<feature type="coiled-coil region" evidence="1">
    <location>
        <begin position="187"/>
        <end position="214"/>
    </location>
</feature>
<dbReference type="OrthoDB" id="5103312at2759"/>
<evidence type="ECO:0000256" key="2">
    <source>
        <dbReference type="SAM" id="MobiDB-lite"/>
    </source>
</evidence>
<evidence type="ECO:0000313" key="3">
    <source>
        <dbReference type="EMBL" id="KAH7304084.1"/>
    </source>
</evidence>
<reference evidence="3" key="1">
    <citation type="journal article" date="2021" name="Nat. Commun.">
        <title>Genetic determinants of endophytism in the Arabidopsis root mycobiome.</title>
        <authorList>
            <person name="Mesny F."/>
            <person name="Miyauchi S."/>
            <person name="Thiergart T."/>
            <person name="Pickel B."/>
            <person name="Atanasova L."/>
            <person name="Karlsson M."/>
            <person name="Huettel B."/>
            <person name="Barry K.W."/>
            <person name="Haridas S."/>
            <person name="Chen C."/>
            <person name="Bauer D."/>
            <person name="Andreopoulos W."/>
            <person name="Pangilinan J."/>
            <person name="LaButti K."/>
            <person name="Riley R."/>
            <person name="Lipzen A."/>
            <person name="Clum A."/>
            <person name="Drula E."/>
            <person name="Henrissat B."/>
            <person name="Kohler A."/>
            <person name="Grigoriev I.V."/>
            <person name="Martin F.M."/>
            <person name="Hacquard S."/>
        </authorList>
    </citation>
    <scope>NUCLEOTIDE SEQUENCE</scope>
    <source>
        <strain evidence="3">MPI-CAGE-CH-0235</strain>
    </source>
</reference>
<dbReference type="EMBL" id="JAGPNK010000026">
    <property type="protein sequence ID" value="KAH7304084.1"/>
    <property type="molecule type" value="Genomic_DNA"/>
</dbReference>
<gene>
    <name evidence="3" type="ORF">B0I35DRAFT_445858</name>
</gene>
<evidence type="ECO:0000313" key="4">
    <source>
        <dbReference type="Proteomes" id="UP000813444"/>
    </source>
</evidence>
<sequence length="294" mass="33540">MITKALVLLPDSVAFWPRPTSAMLTWSPKSDLCTQEAFSRQGSRCHNPIFHLPAYSPITEDCGRLTGTAFDLFDFPGLPFDSQAPITQEPSEELEPPKLLPRGFVIGEFTFERLLRRETHADVYSVRQTQMAEARVLRIDDVPKAMRRHRLKNAGRLARRMIVEGRIRNLLVIVYRVGKDALEPGCRHDFQRQIRENQENVEKEEQDVQNSMATMLKRNEPAIQLAKDPEQWTEEFETSKSKKGKKQSIRNQTGVESRAGEALPLQAPNSAIWESLDIQIEVLAPLYSSPIFSL</sequence>
<keyword evidence="4" id="KW-1185">Reference proteome</keyword>
<feature type="region of interest" description="Disordered" evidence="2">
    <location>
        <begin position="228"/>
        <end position="255"/>
    </location>
</feature>
<name>A0A8K0WJC4_9HYPO</name>
<keyword evidence="1" id="KW-0175">Coiled coil</keyword>
<dbReference type="AlphaFoldDB" id="A0A8K0WJC4"/>
<evidence type="ECO:0000256" key="1">
    <source>
        <dbReference type="SAM" id="Coils"/>
    </source>
</evidence>
<accession>A0A8K0WJC4</accession>
<organism evidence="3 4">
    <name type="scientific">Stachybotrys elegans</name>
    <dbReference type="NCBI Taxonomy" id="80388"/>
    <lineage>
        <taxon>Eukaryota</taxon>
        <taxon>Fungi</taxon>
        <taxon>Dikarya</taxon>
        <taxon>Ascomycota</taxon>
        <taxon>Pezizomycotina</taxon>
        <taxon>Sordariomycetes</taxon>
        <taxon>Hypocreomycetidae</taxon>
        <taxon>Hypocreales</taxon>
        <taxon>Stachybotryaceae</taxon>
        <taxon>Stachybotrys</taxon>
    </lineage>
</organism>
<proteinExistence type="predicted"/>
<protein>
    <submittedName>
        <fullName evidence="3">Uncharacterized protein</fullName>
    </submittedName>
</protein>
<dbReference type="Proteomes" id="UP000813444">
    <property type="component" value="Unassembled WGS sequence"/>
</dbReference>
<comment type="caution">
    <text evidence="3">The sequence shown here is derived from an EMBL/GenBank/DDBJ whole genome shotgun (WGS) entry which is preliminary data.</text>
</comment>